<organism evidence="1 2">
    <name type="scientific">Daphnia magna</name>
    <dbReference type="NCBI Taxonomy" id="35525"/>
    <lineage>
        <taxon>Eukaryota</taxon>
        <taxon>Metazoa</taxon>
        <taxon>Ecdysozoa</taxon>
        <taxon>Arthropoda</taxon>
        <taxon>Crustacea</taxon>
        <taxon>Branchiopoda</taxon>
        <taxon>Diplostraca</taxon>
        <taxon>Cladocera</taxon>
        <taxon>Anomopoda</taxon>
        <taxon>Daphniidae</taxon>
        <taxon>Daphnia</taxon>
    </lineage>
</organism>
<reference evidence="1 2" key="1">
    <citation type="submission" date="2016-03" db="EMBL/GenBank/DDBJ databases">
        <title>EvidentialGene: Evidence-directed Construction of Genes on Genomes.</title>
        <authorList>
            <person name="Gilbert D.G."/>
            <person name="Choi J.-H."/>
            <person name="Mockaitis K."/>
            <person name="Colbourne J."/>
            <person name="Pfrender M."/>
        </authorList>
    </citation>
    <scope>NUCLEOTIDE SEQUENCE [LARGE SCALE GENOMIC DNA]</scope>
    <source>
        <strain evidence="1 2">Xinb3</strain>
        <tissue evidence="1">Complete organism</tissue>
    </source>
</reference>
<comment type="caution">
    <text evidence="1">The sequence shown here is derived from an EMBL/GenBank/DDBJ whole genome shotgun (WGS) entry which is preliminary data.</text>
</comment>
<accession>A0A162TBS6</accession>
<sequence length="54" mass="6106">MCFHTRIVLNVAPFPSDGTERTPGYAGSHGLVREEYTPPWPCYPSPYLHISRNS</sequence>
<evidence type="ECO:0000313" key="1">
    <source>
        <dbReference type="EMBL" id="KZS22065.1"/>
    </source>
</evidence>
<keyword evidence="2" id="KW-1185">Reference proteome</keyword>
<dbReference type="EMBL" id="LRGB01000005">
    <property type="protein sequence ID" value="KZS22065.1"/>
    <property type="molecule type" value="Genomic_DNA"/>
</dbReference>
<dbReference type="Proteomes" id="UP000076858">
    <property type="component" value="Unassembled WGS sequence"/>
</dbReference>
<dbReference type="AlphaFoldDB" id="A0A162TBS6"/>
<proteinExistence type="predicted"/>
<protein>
    <submittedName>
        <fullName evidence="1">Uncharacterized protein</fullName>
    </submittedName>
</protein>
<name>A0A162TBS6_9CRUS</name>
<gene>
    <name evidence="1" type="ORF">APZ42_010973</name>
</gene>
<evidence type="ECO:0000313" key="2">
    <source>
        <dbReference type="Proteomes" id="UP000076858"/>
    </source>
</evidence>